<accession>A0ABR3FCG3</accession>
<evidence type="ECO:0000313" key="7">
    <source>
        <dbReference type="Proteomes" id="UP001465976"/>
    </source>
</evidence>
<dbReference type="PANTHER" id="PTHR33337:SF39">
    <property type="entry name" value="DUF636 DOMAIN PROTEIN (AFU_ORTHOLOGUE AFUA_6G11530)"/>
    <property type="match status" value="1"/>
</dbReference>
<keyword evidence="2" id="KW-0479">Metal-binding</keyword>
<reference evidence="6 7" key="1">
    <citation type="submission" date="2024-02" db="EMBL/GenBank/DDBJ databases">
        <title>A draft genome for the cacao thread blight pathogen Marasmius crinis-equi.</title>
        <authorList>
            <person name="Cohen S.P."/>
            <person name="Baruah I.K."/>
            <person name="Amoako-Attah I."/>
            <person name="Bukari Y."/>
            <person name="Meinhardt L.W."/>
            <person name="Bailey B.A."/>
        </authorList>
    </citation>
    <scope>NUCLEOTIDE SEQUENCE [LARGE SCALE GENOMIC DNA]</scope>
    <source>
        <strain evidence="6 7">GH-76</strain>
    </source>
</reference>
<proteinExistence type="inferred from homology"/>
<dbReference type="SUPFAM" id="SSF51316">
    <property type="entry name" value="Mss4-like"/>
    <property type="match status" value="1"/>
</dbReference>
<dbReference type="InterPro" id="IPR011057">
    <property type="entry name" value="Mss4-like_sf"/>
</dbReference>
<evidence type="ECO:0000259" key="5">
    <source>
        <dbReference type="PROSITE" id="PS51891"/>
    </source>
</evidence>
<dbReference type="PANTHER" id="PTHR33337">
    <property type="entry name" value="GFA DOMAIN-CONTAINING PROTEIN"/>
    <property type="match status" value="1"/>
</dbReference>
<dbReference type="Pfam" id="PF04828">
    <property type="entry name" value="GFA"/>
    <property type="match status" value="1"/>
</dbReference>
<sequence>MITPVVNSTTRNGSCLCKGVKLQIIGEPLNFFACHCTGCKKASGTAFLSNVWFHEQNVIVNEGSDLVKSYNDSGIVKGRNLRRHFCSKCGSNLFIRLDTEGPEKDLVILQASTVDDPHDWQPEKELDVESRWDWVEVKVKADKTNVEA</sequence>
<gene>
    <name evidence="6" type="ORF">V5O48_009020</name>
</gene>
<name>A0ABR3FCG3_9AGAR</name>
<evidence type="ECO:0000256" key="1">
    <source>
        <dbReference type="ARBA" id="ARBA00005495"/>
    </source>
</evidence>
<keyword evidence="3" id="KW-0862">Zinc</keyword>
<dbReference type="EMBL" id="JBAHYK010000563">
    <property type="protein sequence ID" value="KAL0572948.1"/>
    <property type="molecule type" value="Genomic_DNA"/>
</dbReference>
<dbReference type="InterPro" id="IPR006913">
    <property type="entry name" value="CENP-V/GFA"/>
</dbReference>
<evidence type="ECO:0000313" key="6">
    <source>
        <dbReference type="EMBL" id="KAL0572948.1"/>
    </source>
</evidence>
<organism evidence="6 7">
    <name type="scientific">Marasmius crinis-equi</name>
    <dbReference type="NCBI Taxonomy" id="585013"/>
    <lineage>
        <taxon>Eukaryota</taxon>
        <taxon>Fungi</taxon>
        <taxon>Dikarya</taxon>
        <taxon>Basidiomycota</taxon>
        <taxon>Agaricomycotina</taxon>
        <taxon>Agaricomycetes</taxon>
        <taxon>Agaricomycetidae</taxon>
        <taxon>Agaricales</taxon>
        <taxon>Marasmiineae</taxon>
        <taxon>Marasmiaceae</taxon>
        <taxon>Marasmius</taxon>
    </lineage>
</organism>
<dbReference type="Gene3D" id="3.90.1590.10">
    <property type="entry name" value="glutathione-dependent formaldehyde- activating enzyme (gfa)"/>
    <property type="match status" value="1"/>
</dbReference>
<comment type="caution">
    <text evidence="6">The sequence shown here is derived from an EMBL/GenBank/DDBJ whole genome shotgun (WGS) entry which is preliminary data.</text>
</comment>
<protein>
    <recommendedName>
        <fullName evidence="5">CENP-V/GFA domain-containing protein</fullName>
    </recommendedName>
</protein>
<dbReference type="Proteomes" id="UP001465976">
    <property type="component" value="Unassembled WGS sequence"/>
</dbReference>
<evidence type="ECO:0000256" key="3">
    <source>
        <dbReference type="ARBA" id="ARBA00022833"/>
    </source>
</evidence>
<feature type="domain" description="CENP-V/GFA" evidence="5">
    <location>
        <begin position="11"/>
        <end position="121"/>
    </location>
</feature>
<dbReference type="PROSITE" id="PS51891">
    <property type="entry name" value="CENP_V_GFA"/>
    <property type="match status" value="1"/>
</dbReference>
<keyword evidence="4" id="KW-0456">Lyase</keyword>
<evidence type="ECO:0000256" key="4">
    <source>
        <dbReference type="ARBA" id="ARBA00023239"/>
    </source>
</evidence>
<keyword evidence="7" id="KW-1185">Reference proteome</keyword>
<comment type="similarity">
    <text evidence="1">Belongs to the Gfa family.</text>
</comment>
<evidence type="ECO:0000256" key="2">
    <source>
        <dbReference type="ARBA" id="ARBA00022723"/>
    </source>
</evidence>